<dbReference type="NCBIfam" id="NF009036">
    <property type="entry name" value="PRK12369.1"/>
    <property type="match status" value="1"/>
</dbReference>
<feature type="transmembrane region" description="Helical" evidence="6">
    <location>
        <begin position="132"/>
        <end position="152"/>
    </location>
</feature>
<dbReference type="PANTHER" id="PTHR11384">
    <property type="entry name" value="ATP-BINDING CASSETTE, SUB-FAMILY D MEMBER"/>
    <property type="match status" value="1"/>
</dbReference>
<dbReference type="InterPro" id="IPR009248">
    <property type="entry name" value="SbmA_BacA"/>
</dbReference>
<feature type="transmembrane region" description="Helical" evidence="6">
    <location>
        <begin position="172"/>
        <end position="191"/>
    </location>
</feature>
<comment type="subcellular location">
    <subcellularLocation>
        <location evidence="1">Cell membrane</location>
        <topology evidence="1">Multi-pass membrane protein</topology>
    </subcellularLocation>
</comment>
<evidence type="ECO:0000313" key="7">
    <source>
        <dbReference type="EMBL" id="EGC17245.1"/>
    </source>
</evidence>
<keyword evidence="4 6" id="KW-1133">Transmembrane helix</keyword>
<evidence type="ECO:0000256" key="5">
    <source>
        <dbReference type="ARBA" id="ARBA00023136"/>
    </source>
</evidence>
<dbReference type="InterPro" id="IPR036640">
    <property type="entry name" value="ABC1_TM_sf"/>
</dbReference>
<keyword evidence="5 6" id="KW-0472">Membrane</keyword>
<dbReference type="GO" id="GO:0005886">
    <property type="term" value="C:plasma membrane"/>
    <property type="evidence" value="ECO:0007669"/>
    <property type="project" value="UniProtKB-SubCell"/>
</dbReference>
<organism evidence="7 8">
    <name type="scientific">Kingella denitrificans ATCC 33394</name>
    <dbReference type="NCBI Taxonomy" id="888741"/>
    <lineage>
        <taxon>Bacteria</taxon>
        <taxon>Pseudomonadati</taxon>
        <taxon>Pseudomonadota</taxon>
        <taxon>Betaproteobacteria</taxon>
        <taxon>Neisseriales</taxon>
        <taxon>Neisseriaceae</taxon>
        <taxon>Kingella</taxon>
    </lineage>
</organism>
<dbReference type="HOGENOM" id="CLU_045533_0_0_4"/>
<dbReference type="Proteomes" id="UP000004088">
    <property type="component" value="Unassembled WGS sequence"/>
</dbReference>
<dbReference type="GO" id="GO:1904680">
    <property type="term" value="F:peptide transmembrane transporter activity"/>
    <property type="evidence" value="ECO:0007669"/>
    <property type="project" value="InterPro"/>
</dbReference>
<proteinExistence type="predicted"/>
<dbReference type="RefSeq" id="WP_003782794.1">
    <property type="nucleotide sequence ID" value="NZ_GL870929.1"/>
</dbReference>
<dbReference type="Pfam" id="PF05992">
    <property type="entry name" value="SbmA_BacA"/>
    <property type="match status" value="1"/>
</dbReference>
<protein>
    <submittedName>
        <fullName evidence="7">Putative transporter</fullName>
    </submittedName>
</protein>
<sequence length="327" mass="38285">MFKTFFLDKKWWRWSLGGTLVILLVTWWRVSLDVQITDWFGTFYDTIQSVLQKPNSMSFGDFLKLVLQFALLAAVYVVIAVLLEFFGRHYIFRWREAMTDYYQAHWDKVRHIEGASQRIQEDTMRFAKIMEALGVSFLKAVLTLVAFLPILWDLSEKITEIPWIGHVDHALVFLAVLFSLFGTVALALVGVKLPGLEFNNQKVEAAYRKELVLGEDDGNCARPPVLKDLFHAVRKNNYRLYWHYMYFDMARWSYLQFSVIMPYIVLAPSLLAGALTLGSFQKIVRTFDRVQDSFQFLVQSWTTIVELLSIYKRLKEFEKQIDASVRR</sequence>
<keyword evidence="3 6" id="KW-0812">Transmembrane</keyword>
<keyword evidence="8" id="KW-1185">Reference proteome</keyword>
<dbReference type="SUPFAM" id="SSF90123">
    <property type="entry name" value="ABC transporter transmembrane region"/>
    <property type="match status" value="1"/>
</dbReference>
<evidence type="ECO:0000256" key="3">
    <source>
        <dbReference type="ARBA" id="ARBA00022692"/>
    </source>
</evidence>
<keyword evidence="2" id="KW-0813">Transport</keyword>
<accession>F0EZS6</accession>
<dbReference type="AlphaFoldDB" id="F0EZS6"/>
<dbReference type="EMBL" id="AEWV01000021">
    <property type="protein sequence ID" value="EGC17245.1"/>
    <property type="molecule type" value="Genomic_DNA"/>
</dbReference>
<reference evidence="7 8" key="1">
    <citation type="submission" date="2011-01" db="EMBL/GenBank/DDBJ databases">
        <authorList>
            <person name="Muzny D."/>
            <person name="Qin X."/>
            <person name="Deng J."/>
            <person name="Jiang H."/>
            <person name="Liu Y."/>
            <person name="Qu J."/>
            <person name="Song X.-Z."/>
            <person name="Zhang L."/>
            <person name="Thornton R."/>
            <person name="Coyle M."/>
            <person name="Francisco L."/>
            <person name="Jackson L."/>
            <person name="Javaid M."/>
            <person name="Korchina V."/>
            <person name="Kovar C."/>
            <person name="Mata R."/>
            <person name="Mathew T."/>
            <person name="Ngo R."/>
            <person name="Nguyen L."/>
            <person name="Nguyen N."/>
            <person name="Okwuonu G."/>
            <person name="Ongeri F."/>
            <person name="Pham C."/>
            <person name="Simmons D."/>
            <person name="Wilczek-Boney K."/>
            <person name="Hale W."/>
            <person name="Jakkamsetti A."/>
            <person name="Pham P."/>
            <person name="Ruth R."/>
            <person name="San Lucas F."/>
            <person name="Warren J."/>
            <person name="Zhang J."/>
            <person name="Zhao Z."/>
            <person name="Zhou C."/>
            <person name="Zhu D."/>
            <person name="Lee S."/>
            <person name="Bess C."/>
            <person name="Blankenburg K."/>
            <person name="Forbes L."/>
            <person name="Fu Q."/>
            <person name="Gubbala S."/>
            <person name="Hirani K."/>
            <person name="Jayaseelan J.C."/>
            <person name="Lara F."/>
            <person name="Munidasa M."/>
            <person name="Palculict T."/>
            <person name="Patil S."/>
            <person name="Pu L.-L."/>
            <person name="Saada N."/>
            <person name="Tang L."/>
            <person name="Weissenberger G."/>
            <person name="Zhu Y."/>
            <person name="Hemphill L."/>
            <person name="Shang Y."/>
            <person name="Youmans B."/>
            <person name="Ayvaz T."/>
            <person name="Ross M."/>
            <person name="Santibanez J."/>
            <person name="Aqrawi P."/>
            <person name="Gross S."/>
            <person name="Joshi V."/>
            <person name="Fowler G."/>
            <person name="Nazareth L."/>
            <person name="Reid J."/>
            <person name="Worley K."/>
            <person name="Petrosino J."/>
            <person name="Highlander S."/>
            <person name="Gibbs R."/>
        </authorList>
    </citation>
    <scope>NUCLEOTIDE SEQUENCE [LARGE SCALE GENOMIC DNA]</scope>
    <source>
        <strain evidence="7 8">ATCC 33394</strain>
    </source>
</reference>
<feature type="transmembrane region" description="Helical" evidence="6">
    <location>
        <begin position="12"/>
        <end position="30"/>
    </location>
</feature>
<evidence type="ECO:0000256" key="4">
    <source>
        <dbReference type="ARBA" id="ARBA00022989"/>
    </source>
</evidence>
<comment type="caution">
    <text evidence="7">The sequence shown here is derived from an EMBL/GenBank/DDBJ whole genome shotgun (WGS) entry which is preliminary data.</text>
</comment>
<evidence type="ECO:0000313" key="8">
    <source>
        <dbReference type="Proteomes" id="UP000004088"/>
    </source>
</evidence>
<evidence type="ECO:0000256" key="6">
    <source>
        <dbReference type="SAM" id="Phobius"/>
    </source>
</evidence>
<feature type="transmembrane region" description="Helical" evidence="6">
    <location>
        <begin position="65"/>
        <end position="86"/>
    </location>
</feature>
<feature type="transmembrane region" description="Helical" evidence="6">
    <location>
        <begin position="254"/>
        <end position="274"/>
    </location>
</feature>
<dbReference type="GO" id="GO:0005524">
    <property type="term" value="F:ATP binding"/>
    <property type="evidence" value="ECO:0007669"/>
    <property type="project" value="InterPro"/>
</dbReference>
<evidence type="ECO:0000256" key="1">
    <source>
        <dbReference type="ARBA" id="ARBA00004651"/>
    </source>
</evidence>
<evidence type="ECO:0000256" key="2">
    <source>
        <dbReference type="ARBA" id="ARBA00022448"/>
    </source>
</evidence>
<dbReference type="InterPro" id="IPR050835">
    <property type="entry name" value="ABC_transporter_sub-D"/>
</dbReference>
<dbReference type="PANTHER" id="PTHR11384:SF59">
    <property type="entry name" value="LYSOSOMAL COBALAMIN TRANSPORTER ABCD4"/>
    <property type="match status" value="1"/>
</dbReference>
<name>F0EZS6_9NEIS</name>
<gene>
    <name evidence="7" type="primary">bacA</name>
    <name evidence="7" type="ORF">HMPREF9098_1261</name>
</gene>
<dbReference type="GO" id="GO:0015833">
    <property type="term" value="P:peptide transport"/>
    <property type="evidence" value="ECO:0007669"/>
    <property type="project" value="InterPro"/>
</dbReference>